<evidence type="ECO:0000313" key="7">
    <source>
        <dbReference type="EMBL" id="KAL3081669.1"/>
    </source>
</evidence>
<organism evidence="7 8">
    <name type="scientific">Heterodera schachtii</name>
    <name type="common">Sugarbeet cyst nematode worm</name>
    <name type="synonym">Tylenchus schachtii</name>
    <dbReference type="NCBI Taxonomy" id="97005"/>
    <lineage>
        <taxon>Eukaryota</taxon>
        <taxon>Metazoa</taxon>
        <taxon>Ecdysozoa</taxon>
        <taxon>Nematoda</taxon>
        <taxon>Chromadorea</taxon>
        <taxon>Rhabditida</taxon>
        <taxon>Tylenchina</taxon>
        <taxon>Tylenchomorpha</taxon>
        <taxon>Tylenchoidea</taxon>
        <taxon>Heteroderidae</taxon>
        <taxon>Heteroderinae</taxon>
        <taxon>Heterodera</taxon>
    </lineage>
</organism>
<dbReference type="InterPro" id="IPR051617">
    <property type="entry name" value="UNC-93-like_regulator"/>
</dbReference>
<evidence type="ECO:0000256" key="5">
    <source>
        <dbReference type="SAM" id="MobiDB-lite"/>
    </source>
</evidence>
<gene>
    <name evidence="7" type="ORF">niasHS_013019</name>
    <name evidence="6" type="ORF">niasHS_013649</name>
</gene>
<dbReference type="EMBL" id="JBICCN010000265">
    <property type="protein sequence ID" value="KAL3081669.1"/>
    <property type="molecule type" value="Genomic_DNA"/>
</dbReference>
<accession>A0ABD2INM0</accession>
<evidence type="ECO:0000256" key="3">
    <source>
        <dbReference type="ARBA" id="ARBA00022989"/>
    </source>
</evidence>
<dbReference type="GO" id="GO:0016020">
    <property type="term" value="C:membrane"/>
    <property type="evidence" value="ECO:0007669"/>
    <property type="project" value="UniProtKB-SubCell"/>
</dbReference>
<protein>
    <submittedName>
        <fullName evidence="7">Uncharacterized protein</fullName>
    </submittedName>
</protein>
<sequence length="86" mass="9664">MVDNNSDEIEGHPLNQSHNRRECSDLLSCTEQTRNVLQLGIGFFFIFLALNSQGFIEEAVLDSFARKGIGVKFHDGYTSLAIIYNP</sequence>
<dbReference type="PANTHER" id="PTHR23294">
    <property type="entry name" value="ET TRANSLATION PRODUCT-RELATED"/>
    <property type="match status" value="1"/>
</dbReference>
<feature type="region of interest" description="Disordered" evidence="5">
    <location>
        <begin position="1"/>
        <end position="20"/>
    </location>
</feature>
<dbReference type="EMBL" id="JBICCN010000306">
    <property type="protein sequence ID" value="KAL3079255.1"/>
    <property type="molecule type" value="Genomic_DNA"/>
</dbReference>
<keyword evidence="2" id="KW-0812">Transmembrane</keyword>
<evidence type="ECO:0000256" key="4">
    <source>
        <dbReference type="ARBA" id="ARBA00023136"/>
    </source>
</evidence>
<keyword evidence="4" id="KW-0472">Membrane</keyword>
<evidence type="ECO:0000256" key="1">
    <source>
        <dbReference type="ARBA" id="ARBA00004141"/>
    </source>
</evidence>
<dbReference type="PANTHER" id="PTHR23294:SF0">
    <property type="entry name" value="UNC93-LIKE PROTEIN MFSD11"/>
    <property type="match status" value="1"/>
</dbReference>
<keyword evidence="3" id="KW-1133">Transmembrane helix</keyword>
<evidence type="ECO:0000313" key="6">
    <source>
        <dbReference type="EMBL" id="KAL3079255.1"/>
    </source>
</evidence>
<dbReference type="Proteomes" id="UP001620645">
    <property type="component" value="Unassembled WGS sequence"/>
</dbReference>
<comment type="subcellular location">
    <subcellularLocation>
        <location evidence="1">Membrane</location>
        <topology evidence="1">Multi-pass membrane protein</topology>
    </subcellularLocation>
</comment>
<name>A0ABD2INM0_HETSC</name>
<proteinExistence type="predicted"/>
<evidence type="ECO:0000256" key="2">
    <source>
        <dbReference type="ARBA" id="ARBA00022692"/>
    </source>
</evidence>
<comment type="caution">
    <text evidence="7">The sequence shown here is derived from an EMBL/GenBank/DDBJ whole genome shotgun (WGS) entry which is preliminary data.</text>
</comment>
<reference evidence="7 8" key="1">
    <citation type="submission" date="2024-10" db="EMBL/GenBank/DDBJ databases">
        <authorList>
            <person name="Kim D."/>
        </authorList>
    </citation>
    <scope>NUCLEOTIDE SEQUENCE [LARGE SCALE GENOMIC DNA]</scope>
    <source>
        <strain evidence="7">Taebaek</strain>
    </source>
</reference>
<dbReference type="AlphaFoldDB" id="A0ABD2INM0"/>
<evidence type="ECO:0000313" key="8">
    <source>
        <dbReference type="Proteomes" id="UP001620645"/>
    </source>
</evidence>
<keyword evidence="8" id="KW-1185">Reference proteome</keyword>